<dbReference type="EMBL" id="SRMQ01000002">
    <property type="protein sequence ID" value="TGJ77507.1"/>
    <property type="molecule type" value="Genomic_DNA"/>
</dbReference>
<proteinExistence type="predicted"/>
<dbReference type="PANTHER" id="PTHR13016:SF0">
    <property type="entry name" value="AMME SYNDROME CANDIDATE GENE 1 PROTEIN"/>
    <property type="match status" value="1"/>
</dbReference>
<dbReference type="InterPro" id="IPR002733">
    <property type="entry name" value="AMMECR1_domain"/>
</dbReference>
<dbReference type="NCBIfam" id="TIGR04335">
    <property type="entry name" value="AmmeMemoSam_A"/>
    <property type="match status" value="1"/>
</dbReference>
<dbReference type="PANTHER" id="PTHR13016">
    <property type="entry name" value="AMMECR1 HOMOLOG"/>
    <property type="match status" value="1"/>
</dbReference>
<keyword evidence="2" id="KW-0560">Oxidoreductase</keyword>
<dbReference type="EC" id="1.13.11.15" evidence="2"/>
<dbReference type="PROSITE" id="PS51112">
    <property type="entry name" value="AMMECR1"/>
    <property type="match status" value="1"/>
</dbReference>
<evidence type="ECO:0000259" key="1">
    <source>
        <dbReference type="PROSITE" id="PS51112"/>
    </source>
</evidence>
<keyword evidence="2" id="KW-0223">Dioxygenase</keyword>
<protein>
    <submittedName>
        <fullName evidence="2">3,4-dihydroxyphenylacetate 2,3-dioxygenase</fullName>
        <ecNumber evidence="2">1.13.11.15</ecNumber>
    </submittedName>
</protein>
<dbReference type="CDD" id="cd07951">
    <property type="entry name" value="ED_3B_N_AMMECR1"/>
    <property type="match status" value="1"/>
</dbReference>
<name>A0A4Z0Y3R9_9FIRM</name>
<comment type="caution">
    <text evidence="2">The sequence shown here is derived from an EMBL/GenBank/DDBJ whole genome shotgun (WGS) entry which is preliminary data.</text>
</comment>
<feature type="domain" description="AMMECR1" evidence="1">
    <location>
        <begin position="291"/>
        <end position="461"/>
    </location>
</feature>
<sequence length="461" mass="50367">MSIVGAFIVPHPPIILPEVGRGEERKIQRTIDAYREAARRAAALQPDTVVVTSPHATLYADYFHISPGEKACGNLKAFGIPGVSLEAQYDSAFVRALEEEAGKAGLPAGTLGGQDKMLDHGTLIPLRFLNETPVRYRLVRIGLSGLPALEHYRLGKCIARTAEKLNRRVVFVASGDLSHKLTAEGPYGFAEESPEFDRQVTDAMAKGDFLRFLTFPPAFCGAAAECGLRSFMIMAGALDGKAVRPELLSYEGPFGVGYAVCSFEITGEDDLRHFDAVYAKEHRAHLNAVKEKEDPYVRLARLSLETFIKTGMRANMPDGLPEKMLQQRAGVFVSLKKYGELRGCIGTIEPVTGNVAEEILQNAVSAGVEDPRFPSVTASELPDLVYSVDVLAKPEPIASISELDVKRYGVIVSSGYKRGLLLPNLEGVDTPEQQVSIAKQKAGIHRGERFSLERFEVVRHT</sequence>
<dbReference type="SUPFAM" id="SSF143447">
    <property type="entry name" value="AMMECR1-like"/>
    <property type="match status" value="1"/>
</dbReference>
<reference evidence="2 3" key="1">
    <citation type="submission" date="2019-04" db="EMBL/GenBank/DDBJ databases">
        <authorList>
            <person name="Poehlein A."/>
            <person name="Bengelsdorf F.R."/>
            <person name="Duerre P."/>
            <person name="Daniel R."/>
        </authorList>
    </citation>
    <scope>NUCLEOTIDE SEQUENCE [LARGE SCALE GENOMIC DNA]</scope>
    <source>
        <strain evidence="2 3">BS-1</strain>
    </source>
</reference>
<dbReference type="Gene3D" id="3.30.700.20">
    <property type="entry name" value="Hypothetical protein ph0010, domain 1"/>
    <property type="match status" value="1"/>
</dbReference>
<dbReference type="SUPFAM" id="SSF53213">
    <property type="entry name" value="LigB-like"/>
    <property type="match status" value="1"/>
</dbReference>
<dbReference type="Pfam" id="PF01871">
    <property type="entry name" value="AMMECR1"/>
    <property type="match status" value="1"/>
</dbReference>
<gene>
    <name evidence="2" type="primary">hpcB</name>
    <name evidence="2" type="ORF">CAGA_08790</name>
</gene>
<dbReference type="GO" id="GO:0008687">
    <property type="term" value="F:3,4-dihydroxyphenylacetate 2,3-dioxygenase activity"/>
    <property type="evidence" value="ECO:0007669"/>
    <property type="project" value="UniProtKB-EC"/>
</dbReference>
<dbReference type="AlphaFoldDB" id="A0A4Z0Y3R9"/>
<dbReference type="Gene3D" id="3.40.830.10">
    <property type="entry name" value="LigB-like"/>
    <property type="match status" value="1"/>
</dbReference>
<accession>A0A4Z0Y3R9</accession>
<organism evidence="2 3">
    <name type="scientific">Caproiciproducens galactitolivorans</name>
    <dbReference type="NCBI Taxonomy" id="642589"/>
    <lineage>
        <taxon>Bacteria</taxon>
        <taxon>Bacillati</taxon>
        <taxon>Bacillota</taxon>
        <taxon>Clostridia</taxon>
        <taxon>Eubacteriales</taxon>
        <taxon>Acutalibacteraceae</taxon>
        <taxon>Caproiciproducens</taxon>
    </lineage>
</organism>
<evidence type="ECO:0000313" key="3">
    <source>
        <dbReference type="Proteomes" id="UP000297714"/>
    </source>
</evidence>
<keyword evidence="3" id="KW-1185">Reference proteome</keyword>
<dbReference type="InterPro" id="IPR004183">
    <property type="entry name" value="Xdiol_dOase_suB"/>
</dbReference>
<dbReference type="InterPro" id="IPR027623">
    <property type="entry name" value="AmmeMemoSam_A"/>
</dbReference>
<evidence type="ECO:0000313" key="2">
    <source>
        <dbReference type="EMBL" id="TGJ77507.1"/>
    </source>
</evidence>
<dbReference type="Pfam" id="PF02900">
    <property type="entry name" value="LigB"/>
    <property type="match status" value="1"/>
</dbReference>
<dbReference type="InterPro" id="IPR027485">
    <property type="entry name" value="AMMECR1_N"/>
</dbReference>
<dbReference type="OrthoDB" id="159752at2"/>
<dbReference type="RefSeq" id="WP_135658104.1">
    <property type="nucleotide sequence ID" value="NZ_SRMQ01000002.1"/>
</dbReference>
<dbReference type="GO" id="GO:0008198">
    <property type="term" value="F:ferrous iron binding"/>
    <property type="evidence" value="ECO:0007669"/>
    <property type="project" value="InterPro"/>
</dbReference>
<dbReference type="Proteomes" id="UP000297714">
    <property type="component" value="Unassembled WGS sequence"/>
</dbReference>
<dbReference type="NCBIfam" id="TIGR00296">
    <property type="entry name" value="TIGR00296 family protein"/>
    <property type="match status" value="1"/>
</dbReference>
<dbReference type="InterPro" id="IPR036071">
    <property type="entry name" value="AMMECR1_dom_sf"/>
</dbReference>
<dbReference type="InterPro" id="IPR023473">
    <property type="entry name" value="AMMECR1"/>
</dbReference>